<feature type="signal peptide" evidence="2">
    <location>
        <begin position="1"/>
        <end position="32"/>
    </location>
</feature>
<name>A0A7M3MJM9_9BACT</name>
<sequence>MRHEYVPNNVRRVVCAVLAVLFCCVFAASAQARNIIRWYDDEGNLHTIELSDLGPYEQQVQQEIVDSERGLVAPDDDHEAISQEALQAEKLEEQYERIKEQREQRQLRERILRQIDSTEKQIDQVTQEIQEVEHEITYKKNRQARLRTHQRLRVRLANEIEKLHYQLHLLNEKKLSLQSKKEALRQQLPPPVPSAP</sequence>
<evidence type="ECO:0000313" key="4">
    <source>
        <dbReference type="Proteomes" id="UP000448292"/>
    </source>
</evidence>
<organism evidence="3 4">
    <name type="scientific">Oceanidesulfovibrio indonesiensis</name>
    <dbReference type="NCBI Taxonomy" id="54767"/>
    <lineage>
        <taxon>Bacteria</taxon>
        <taxon>Pseudomonadati</taxon>
        <taxon>Thermodesulfobacteriota</taxon>
        <taxon>Desulfovibrionia</taxon>
        <taxon>Desulfovibrionales</taxon>
        <taxon>Desulfovibrionaceae</taxon>
        <taxon>Oceanidesulfovibrio</taxon>
    </lineage>
</organism>
<dbReference type="Proteomes" id="UP000448292">
    <property type="component" value="Unassembled WGS sequence"/>
</dbReference>
<dbReference type="AlphaFoldDB" id="A0A7M3MJM9"/>
<evidence type="ECO:0000313" key="3">
    <source>
        <dbReference type="EMBL" id="TVM20023.1"/>
    </source>
</evidence>
<comment type="caution">
    <text evidence="3">The sequence shown here is derived from an EMBL/GenBank/DDBJ whole genome shotgun (WGS) entry which is preliminary data.</text>
</comment>
<keyword evidence="1" id="KW-0175">Coiled coil</keyword>
<protein>
    <recommendedName>
        <fullName evidence="5">DUF4124 domain-containing protein</fullName>
    </recommendedName>
</protein>
<keyword evidence="2" id="KW-0732">Signal</keyword>
<accession>A0A7M3MJM9</accession>
<evidence type="ECO:0000256" key="2">
    <source>
        <dbReference type="SAM" id="SignalP"/>
    </source>
</evidence>
<gene>
    <name evidence="3" type="ORF">DPQ33_01995</name>
</gene>
<dbReference type="RefSeq" id="WP_144301485.1">
    <property type="nucleotide sequence ID" value="NZ_QMIE01000001.1"/>
</dbReference>
<proteinExistence type="predicted"/>
<evidence type="ECO:0008006" key="5">
    <source>
        <dbReference type="Google" id="ProtNLM"/>
    </source>
</evidence>
<keyword evidence="4" id="KW-1185">Reference proteome</keyword>
<dbReference type="OrthoDB" id="9866917at2"/>
<dbReference type="EMBL" id="QMIE01000001">
    <property type="protein sequence ID" value="TVM20023.1"/>
    <property type="molecule type" value="Genomic_DNA"/>
</dbReference>
<evidence type="ECO:0000256" key="1">
    <source>
        <dbReference type="SAM" id="Coils"/>
    </source>
</evidence>
<feature type="coiled-coil region" evidence="1">
    <location>
        <begin position="81"/>
        <end position="142"/>
    </location>
</feature>
<reference evidence="3 4" key="1">
    <citation type="submission" date="2018-06" db="EMBL/GenBank/DDBJ databases">
        <title>Complete genome of Desulfovibrio indonesiensis P37SLT.</title>
        <authorList>
            <person name="Crispim J.S."/>
            <person name="Vidigal P.M.P."/>
            <person name="Silva L.C.F."/>
            <person name="Laguardia C.N."/>
            <person name="Araujo L.C."/>
            <person name="Dias R.S."/>
            <person name="Sousa M.P."/>
            <person name="Paula S.O."/>
            <person name="Silva C."/>
        </authorList>
    </citation>
    <scope>NUCLEOTIDE SEQUENCE [LARGE SCALE GENOMIC DNA]</scope>
    <source>
        <strain evidence="3 4">P37SLT</strain>
    </source>
</reference>
<feature type="chain" id="PRO_5029467767" description="DUF4124 domain-containing protein" evidence="2">
    <location>
        <begin position="33"/>
        <end position="196"/>
    </location>
</feature>